<sequence length="187" mass="21686">MLGIIGLFIAVGIIITISSRRDVHSGPEFESSREDHLFTHAAAGAGGAASMFFLQQIMEQQQINEEMFRQMEQMNLQQMTDFAMQQQWLEQEEIQRMIEQSMDPVINPGLDIVTDEVFHGIDHGTSDVHHHADQLDIDTNMHDDLYGDDPFFDDNHLDMDDHFQTDHDWNSGMDHMDNHFHDTHHHF</sequence>
<dbReference type="Proteomes" id="UP000602050">
    <property type="component" value="Unassembled WGS sequence"/>
</dbReference>
<comment type="caution">
    <text evidence="1">The sequence shown here is derived from an EMBL/GenBank/DDBJ whole genome shotgun (WGS) entry which is preliminary data.</text>
</comment>
<accession>A0A8J2ZPU8</accession>
<protein>
    <submittedName>
        <fullName evidence="1">Uncharacterized protein</fullName>
    </submittedName>
</protein>
<proteinExistence type="predicted"/>
<evidence type="ECO:0000313" key="2">
    <source>
        <dbReference type="Proteomes" id="UP000602050"/>
    </source>
</evidence>
<reference evidence="1" key="2">
    <citation type="submission" date="2020-09" db="EMBL/GenBank/DDBJ databases">
        <authorList>
            <person name="Sun Q."/>
            <person name="Zhou Y."/>
        </authorList>
    </citation>
    <scope>NUCLEOTIDE SEQUENCE</scope>
    <source>
        <strain evidence="1">CGMCC 1.12360</strain>
    </source>
</reference>
<name>A0A8J2ZPU8_9BACI</name>
<organism evidence="1 2">
    <name type="scientific">Compostibacillus humi</name>
    <dbReference type="NCBI Taxonomy" id="1245525"/>
    <lineage>
        <taxon>Bacteria</taxon>
        <taxon>Bacillati</taxon>
        <taxon>Bacillota</taxon>
        <taxon>Bacilli</taxon>
        <taxon>Bacillales</taxon>
        <taxon>Bacillaceae</taxon>
        <taxon>Compostibacillus</taxon>
    </lineage>
</organism>
<evidence type="ECO:0000313" key="1">
    <source>
        <dbReference type="EMBL" id="GGH71585.1"/>
    </source>
</evidence>
<dbReference type="AlphaFoldDB" id="A0A8J2ZPU8"/>
<gene>
    <name evidence="1" type="ORF">GCM10010978_07690</name>
</gene>
<dbReference type="RefSeq" id="WP_188391056.1">
    <property type="nucleotide sequence ID" value="NZ_BMEV01000010.1"/>
</dbReference>
<keyword evidence="2" id="KW-1185">Reference proteome</keyword>
<dbReference type="EMBL" id="BMEV01000010">
    <property type="protein sequence ID" value="GGH71585.1"/>
    <property type="molecule type" value="Genomic_DNA"/>
</dbReference>
<reference evidence="1" key="1">
    <citation type="journal article" date="2014" name="Int. J. Syst. Evol. Microbiol.">
        <title>Complete genome sequence of Corynebacterium casei LMG S-19264T (=DSM 44701T), isolated from a smear-ripened cheese.</title>
        <authorList>
            <consortium name="US DOE Joint Genome Institute (JGI-PGF)"/>
            <person name="Walter F."/>
            <person name="Albersmeier A."/>
            <person name="Kalinowski J."/>
            <person name="Ruckert C."/>
        </authorList>
    </citation>
    <scope>NUCLEOTIDE SEQUENCE</scope>
    <source>
        <strain evidence="1">CGMCC 1.12360</strain>
    </source>
</reference>